<dbReference type="Pfam" id="PF20240">
    <property type="entry name" value="DUF6597"/>
    <property type="match status" value="1"/>
</dbReference>
<evidence type="ECO:0000256" key="2">
    <source>
        <dbReference type="ARBA" id="ARBA00023125"/>
    </source>
</evidence>
<dbReference type="PANTHER" id="PTHR46796">
    <property type="entry name" value="HTH-TYPE TRANSCRIPTIONAL ACTIVATOR RHAS-RELATED"/>
    <property type="match status" value="1"/>
</dbReference>
<dbReference type="InterPro" id="IPR050204">
    <property type="entry name" value="AraC_XylS_family_regulators"/>
</dbReference>
<dbReference type="InterPro" id="IPR046532">
    <property type="entry name" value="DUF6597"/>
</dbReference>
<accession>A0A849ABN8</accession>
<proteinExistence type="predicted"/>
<name>A0A849ABN8_9ACTN</name>
<dbReference type="GO" id="GO:0003700">
    <property type="term" value="F:DNA-binding transcription factor activity"/>
    <property type="evidence" value="ECO:0007669"/>
    <property type="project" value="InterPro"/>
</dbReference>
<dbReference type="InterPro" id="IPR018060">
    <property type="entry name" value="HTH_AraC"/>
</dbReference>
<feature type="domain" description="HTH araC/xylS-type" evidence="4">
    <location>
        <begin position="141"/>
        <end position="227"/>
    </location>
</feature>
<dbReference type="SMART" id="SM00342">
    <property type="entry name" value="HTH_ARAC"/>
    <property type="match status" value="1"/>
</dbReference>
<dbReference type="AlphaFoldDB" id="A0A849ABN8"/>
<keyword evidence="3" id="KW-0804">Transcription</keyword>
<protein>
    <submittedName>
        <fullName evidence="5">Helix-turn-helix domain-containing protein</fullName>
    </submittedName>
</protein>
<sequence>MSYAERRAVLLPATMWTSRSGPGERAIIPDGSMDLIWDGSRMMVAGPDRRPYRHLCTGWQRFTAVRFDPGVAPVALGIPASELLDSRVDLADLWGERRARAFTEQLDPAPHPTRTLEAAAARLLTDRRQVGWALAVTRAVRAGVSIDRIAAECALAPRQLLRRSTHAFGYGPKQLQRILRVQTAAELIRAGAALSSVAAQAGFADYSHLYREVRAVAGHRPADFRPA</sequence>
<evidence type="ECO:0000256" key="1">
    <source>
        <dbReference type="ARBA" id="ARBA00023015"/>
    </source>
</evidence>
<keyword evidence="6" id="KW-1185">Reference proteome</keyword>
<evidence type="ECO:0000256" key="3">
    <source>
        <dbReference type="ARBA" id="ARBA00023163"/>
    </source>
</evidence>
<evidence type="ECO:0000313" key="5">
    <source>
        <dbReference type="EMBL" id="NNG37006.1"/>
    </source>
</evidence>
<dbReference type="PROSITE" id="PS01124">
    <property type="entry name" value="HTH_ARAC_FAMILY_2"/>
    <property type="match status" value="1"/>
</dbReference>
<dbReference type="RefSeq" id="WP_171200704.1">
    <property type="nucleotide sequence ID" value="NZ_JABEND010000009.1"/>
</dbReference>
<keyword evidence="2" id="KW-0238">DNA-binding</keyword>
<dbReference type="EMBL" id="JABEND010000009">
    <property type="protein sequence ID" value="NNG37006.1"/>
    <property type="molecule type" value="Genomic_DNA"/>
</dbReference>
<dbReference type="PANTHER" id="PTHR46796:SF15">
    <property type="entry name" value="BLL1074 PROTEIN"/>
    <property type="match status" value="1"/>
</dbReference>
<keyword evidence="1" id="KW-0805">Transcription regulation</keyword>
<organism evidence="5 6">
    <name type="scientific">Nakamurella aerolata</name>
    <dbReference type="NCBI Taxonomy" id="1656892"/>
    <lineage>
        <taxon>Bacteria</taxon>
        <taxon>Bacillati</taxon>
        <taxon>Actinomycetota</taxon>
        <taxon>Actinomycetes</taxon>
        <taxon>Nakamurellales</taxon>
        <taxon>Nakamurellaceae</taxon>
        <taxon>Nakamurella</taxon>
    </lineage>
</organism>
<evidence type="ECO:0000313" key="6">
    <source>
        <dbReference type="Proteomes" id="UP000562984"/>
    </source>
</evidence>
<dbReference type="Gene3D" id="1.10.10.60">
    <property type="entry name" value="Homeodomain-like"/>
    <property type="match status" value="1"/>
</dbReference>
<reference evidence="5 6" key="1">
    <citation type="submission" date="2020-05" db="EMBL/GenBank/DDBJ databases">
        <title>Nakamurella sp. DB0629 isolated from air conditioner.</title>
        <authorList>
            <person name="Kim D.H."/>
            <person name="Kim D.-U."/>
        </authorList>
    </citation>
    <scope>NUCLEOTIDE SEQUENCE [LARGE SCALE GENOMIC DNA]</scope>
    <source>
        <strain evidence="5 6">DB0629</strain>
    </source>
</reference>
<dbReference type="GO" id="GO:0043565">
    <property type="term" value="F:sequence-specific DNA binding"/>
    <property type="evidence" value="ECO:0007669"/>
    <property type="project" value="InterPro"/>
</dbReference>
<dbReference type="Pfam" id="PF12833">
    <property type="entry name" value="HTH_18"/>
    <property type="match status" value="1"/>
</dbReference>
<dbReference type="Proteomes" id="UP000562984">
    <property type="component" value="Unassembled WGS sequence"/>
</dbReference>
<comment type="caution">
    <text evidence="5">The sequence shown here is derived from an EMBL/GenBank/DDBJ whole genome shotgun (WGS) entry which is preliminary data.</text>
</comment>
<evidence type="ECO:0000259" key="4">
    <source>
        <dbReference type="PROSITE" id="PS01124"/>
    </source>
</evidence>
<gene>
    <name evidence="5" type="ORF">HKD39_15075</name>
</gene>